<sequence length="311" mass="34581">MLVVFSGDLYTTLDLMNCRLFGLSYFHLGLTTYELRQFVKFKLFTTCLIQNLPQIILQLTALGYTQKNSATDISGSVYLAFCLSVLSTIASVLGYWFTKSQVFQSDPFELVIKLHFSNRVTPSAKEIVEKKIRQNRGRYQAVIQPILHHCKDLTSNQITVGSIDVTGNTINIYGNVMRRVDDEKSNQADKTFEGVNDKICRSVLLEGFKLEKELKGYMHSNNPKVSLKGSYFKIGNQPTETNNPIEIALEAVRSGSFDHEAGSERGFTPSLKSDSQVEPWSANDPLPIAKGVSPEPVHETNGDGGGKGENV</sequence>
<accession>X6LXS2</accession>
<keyword evidence="4" id="KW-1185">Reference proteome</keyword>
<gene>
    <name evidence="3" type="ORF">RFI_31226</name>
</gene>
<feature type="transmembrane region" description="Helical" evidence="2">
    <location>
        <begin position="77"/>
        <end position="97"/>
    </location>
</feature>
<keyword evidence="2" id="KW-1133">Transmembrane helix</keyword>
<keyword evidence="2" id="KW-0812">Transmembrane</keyword>
<organism evidence="3 4">
    <name type="scientific">Reticulomyxa filosa</name>
    <dbReference type="NCBI Taxonomy" id="46433"/>
    <lineage>
        <taxon>Eukaryota</taxon>
        <taxon>Sar</taxon>
        <taxon>Rhizaria</taxon>
        <taxon>Retaria</taxon>
        <taxon>Foraminifera</taxon>
        <taxon>Monothalamids</taxon>
        <taxon>Reticulomyxidae</taxon>
        <taxon>Reticulomyxa</taxon>
    </lineage>
</organism>
<name>X6LXS2_RETFI</name>
<evidence type="ECO:0000313" key="3">
    <source>
        <dbReference type="EMBL" id="ETO06171.1"/>
    </source>
</evidence>
<proteinExistence type="predicted"/>
<keyword evidence="2" id="KW-0472">Membrane</keyword>
<dbReference type="AlphaFoldDB" id="X6LXS2"/>
<protein>
    <submittedName>
        <fullName evidence="3">Uncharacterized protein</fullName>
    </submittedName>
</protein>
<dbReference type="EMBL" id="ASPP01027406">
    <property type="protein sequence ID" value="ETO06171.1"/>
    <property type="molecule type" value="Genomic_DNA"/>
</dbReference>
<evidence type="ECO:0000256" key="1">
    <source>
        <dbReference type="SAM" id="MobiDB-lite"/>
    </source>
</evidence>
<feature type="region of interest" description="Disordered" evidence="1">
    <location>
        <begin position="258"/>
        <end position="311"/>
    </location>
</feature>
<comment type="caution">
    <text evidence="3">The sequence shown here is derived from an EMBL/GenBank/DDBJ whole genome shotgun (WGS) entry which is preliminary data.</text>
</comment>
<reference evidence="3 4" key="1">
    <citation type="journal article" date="2013" name="Curr. Biol.">
        <title>The Genome of the Foraminiferan Reticulomyxa filosa.</title>
        <authorList>
            <person name="Glockner G."/>
            <person name="Hulsmann N."/>
            <person name="Schleicher M."/>
            <person name="Noegel A.A."/>
            <person name="Eichinger L."/>
            <person name="Gallinger C."/>
            <person name="Pawlowski J."/>
            <person name="Sierra R."/>
            <person name="Euteneuer U."/>
            <person name="Pillet L."/>
            <person name="Moustafa A."/>
            <person name="Platzer M."/>
            <person name="Groth M."/>
            <person name="Szafranski K."/>
            <person name="Schliwa M."/>
        </authorList>
    </citation>
    <scope>NUCLEOTIDE SEQUENCE [LARGE SCALE GENOMIC DNA]</scope>
</reference>
<feature type="compositionally biased region" description="Gly residues" evidence="1">
    <location>
        <begin position="302"/>
        <end position="311"/>
    </location>
</feature>
<dbReference type="Proteomes" id="UP000023152">
    <property type="component" value="Unassembled WGS sequence"/>
</dbReference>
<evidence type="ECO:0000313" key="4">
    <source>
        <dbReference type="Proteomes" id="UP000023152"/>
    </source>
</evidence>
<evidence type="ECO:0000256" key="2">
    <source>
        <dbReference type="SAM" id="Phobius"/>
    </source>
</evidence>